<dbReference type="PANTHER" id="PTHR24177">
    <property type="entry name" value="CASKIN"/>
    <property type="match status" value="1"/>
</dbReference>
<comment type="caution">
    <text evidence="3">The sequence shown here is derived from an EMBL/GenBank/DDBJ whole genome shotgun (WGS) entry which is preliminary data.</text>
</comment>
<dbReference type="PANTHER" id="PTHR24177:SF437">
    <property type="entry name" value="ANKYRIN REPEAT PROTEIN"/>
    <property type="match status" value="1"/>
</dbReference>
<accession>A0A444ZH26</accession>
<evidence type="ECO:0000256" key="1">
    <source>
        <dbReference type="SAM" id="Phobius"/>
    </source>
</evidence>
<evidence type="ECO:0000313" key="3">
    <source>
        <dbReference type="EMBL" id="RYR13516.1"/>
    </source>
</evidence>
<feature type="transmembrane region" description="Helical" evidence="1">
    <location>
        <begin position="45"/>
        <end position="71"/>
    </location>
</feature>
<sequence length="172" mass="19186">MKSTAQNCMLISTVIATGVFAASITIPGGLDDKSGKPNYLKKPPFLVFAISDAVAFISSTAAILIFLSILVSRYAESDFYKSLPLKLIFGLLVALFSSITSMMVTFASAFFITYYYDSNRVPIFISAFAFLPILLFIVLQFSLWCDIMYSTFYCKNIFKPDKSILYVLLVEM</sequence>
<dbReference type="STRING" id="3818.A0A444ZH26"/>
<evidence type="ECO:0000259" key="2">
    <source>
        <dbReference type="Pfam" id="PF13962"/>
    </source>
</evidence>
<dbReference type="InterPro" id="IPR026961">
    <property type="entry name" value="PGG_dom"/>
</dbReference>
<name>A0A444ZH26_ARAHY</name>
<keyword evidence="4" id="KW-1185">Reference proteome</keyword>
<feature type="transmembrane region" description="Helical" evidence="1">
    <location>
        <begin position="122"/>
        <end position="145"/>
    </location>
</feature>
<keyword evidence="1" id="KW-0472">Membrane</keyword>
<feature type="transmembrane region" description="Helical" evidence="1">
    <location>
        <begin position="83"/>
        <end position="116"/>
    </location>
</feature>
<keyword evidence="1" id="KW-0812">Transmembrane</keyword>
<evidence type="ECO:0000313" key="4">
    <source>
        <dbReference type="Proteomes" id="UP000289738"/>
    </source>
</evidence>
<organism evidence="3 4">
    <name type="scientific">Arachis hypogaea</name>
    <name type="common">Peanut</name>
    <dbReference type="NCBI Taxonomy" id="3818"/>
    <lineage>
        <taxon>Eukaryota</taxon>
        <taxon>Viridiplantae</taxon>
        <taxon>Streptophyta</taxon>
        <taxon>Embryophyta</taxon>
        <taxon>Tracheophyta</taxon>
        <taxon>Spermatophyta</taxon>
        <taxon>Magnoliopsida</taxon>
        <taxon>eudicotyledons</taxon>
        <taxon>Gunneridae</taxon>
        <taxon>Pentapetalae</taxon>
        <taxon>rosids</taxon>
        <taxon>fabids</taxon>
        <taxon>Fabales</taxon>
        <taxon>Fabaceae</taxon>
        <taxon>Papilionoideae</taxon>
        <taxon>50 kb inversion clade</taxon>
        <taxon>dalbergioids sensu lato</taxon>
        <taxon>Dalbergieae</taxon>
        <taxon>Pterocarpus clade</taxon>
        <taxon>Arachis</taxon>
    </lineage>
</organism>
<gene>
    <name evidence="3" type="ORF">Ahy_B04g070470</name>
</gene>
<protein>
    <recommendedName>
        <fullName evidence="2">PGG domain-containing protein</fullName>
    </recommendedName>
</protein>
<proteinExistence type="predicted"/>
<dbReference type="Proteomes" id="UP000289738">
    <property type="component" value="Chromosome B04"/>
</dbReference>
<feature type="domain" description="PGG" evidence="2">
    <location>
        <begin position="1"/>
        <end position="112"/>
    </location>
</feature>
<dbReference type="AlphaFoldDB" id="A0A444ZH26"/>
<dbReference type="GO" id="GO:0016020">
    <property type="term" value="C:membrane"/>
    <property type="evidence" value="ECO:0007669"/>
    <property type="project" value="TreeGrafter"/>
</dbReference>
<keyword evidence="1" id="KW-1133">Transmembrane helix</keyword>
<reference evidence="3 4" key="1">
    <citation type="submission" date="2019-01" db="EMBL/GenBank/DDBJ databases">
        <title>Sequencing of cultivated peanut Arachis hypogaea provides insights into genome evolution and oil improvement.</title>
        <authorList>
            <person name="Chen X."/>
        </authorList>
    </citation>
    <scope>NUCLEOTIDE SEQUENCE [LARGE SCALE GENOMIC DNA]</scope>
    <source>
        <strain evidence="4">cv. Fuhuasheng</strain>
        <tissue evidence="3">Leaves</tissue>
    </source>
</reference>
<dbReference type="Pfam" id="PF13962">
    <property type="entry name" value="PGG"/>
    <property type="match status" value="1"/>
</dbReference>
<dbReference type="EMBL" id="SDMP01000014">
    <property type="protein sequence ID" value="RYR13516.1"/>
    <property type="molecule type" value="Genomic_DNA"/>
</dbReference>